<evidence type="ECO:0000313" key="4">
    <source>
        <dbReference type="Proteomes" id="UP000052982"/>
    </source>
</evidence>
<dbReference type="EMBL" id="LMWW01000067">
    <property type="protein sequence ID" value="KUN76268.1"/>
    <property type="molecule type" value="Genomic_DNA"/>
</dbReference>
<keyword evidence="4" id="KW-1185">Reference proteome</keyword>
<dbReference type="AlphaFoldDB" id="A0A101SM24"/>
<gene>
    <name evidence="3" type="ORF">AQJ64_38725</name>
</gene>
<dbReference type="Gene3D" id="2.160.20.10">
    <property type="entry name" value="Single-stranded right-handed beta-helix, Pectin lyase-like"/>
    <property type="match status" value="1"/>
</dbReference>
<dbReference type="Pfam" id="PF24146">
    <property type="entry name" value="K1-lyase_C"/>
    <property type="match status" value="1"/>
</dbReference>
<dbReference type="InterPro" id="IPR006311">
    <property type="entry name" value="TAT_signal"/>
</dbReference>
<evidence type="ECO:0000259" key="2">
    <source>
        <dbReference type="Pfam" id="PF24146"/>
    </source>
</evidence>
<feature type="domain" description="Rhamnogalacturonase A/B/Epimerase-like pectate lyase" evidence="1">
    <location>
        <begin position="40"/>
        <end position="189"/>
    </location>
</feature>
<feature type="domain" description="K1 capsule-specific polysaccharide lyase C-terminal" evidence="2">
    <location>
        <begin position="592"/>
        <end position="662"/>
    </location>
</feature>
<comment type="caution">
    <text evidence="3">The sequence shown here is derived from an EMBL/GenBank/DDBJ whole genome shotgun (WGS) entry which is preliminary data.</text>
</comment>
<dbReference type="InterPro" id="IPR024535">
    <property type="entry name" value="RHGA/B-epi-like_pectate_lyase"/>
</dbReference>
<protein>
    <submittedName>
        <fullName evidence="3">Uncharacterized protein</fullName>
    </submittedName>
</protein>
<name>A0A101SM24_9ACTN</name>
<dbReference type="RefSeq" id="WP_055632360.1">
    <property type="nucleotide sequence ID" value="NZ_JBIRRP010000021.1"/>
</dbReference>
<dbReference type="Proteomes" id="UP000052982">
    <property type="component" value="Unassembled WGS sequence"/>
</dbReference>
<dbReference type="InterPro" id="IPR056204">
    <property type="entry name" value="K1-lyase_C"/>
</dbReference>
<dbReference type="OrthoDB" id="3960776at2"/>
<accession>A0A101SM24</accession>
<proteinExistence type="predicted"/>
<reference evidence="3 4" key="1">
    <citation type="submission" date="2015-10" db="EMBL/GenBank/DDBJ databases">
        <title>Draft genome sequence of Streptomyces griseoruber DSM 40281, type strain for the species Streptomyces griseoruber.</title>
        <authorList>
            <person name="Ruckert C."/>
            <person name="Winkler A."/>
            <person name="Kalinowski J."/>
            <person name="Kampfer P."/>
            <person name="Glaeser S."/>
        </authorList>
    </citation>
    <scope>NUCLEOTIDE SEQUENCE [LARGE SCALE GENOMIC DNA]</scope>
    <source>
        <strain evidence="3 4">DSM 40281</strain>
    </source>
</reference>
<dbReference type="PROSITE" id="PS51318">
    <property type="entry name" value="TAT"/>
    <property type="match status" value="1"/>
</dbReference>
<dbReference type="Pfam" id="PF12708">
    <property type="entry name" value="Pect-lyase_RHGA_epim"/>
    <property type="match status" value="1"/>
</dbReference>
<dbReference type="SUPFAM" id="SSF51126">
    <property type="entry name" value="Pectin lyase-like"/>
    <property type="match status" value="1"/>
</dbReference>
<evidence type="ECO:0000259" key="1">
    <source>
        <dbReference type="Pfam" id="PF12708"/>
    </source>
</evidence>
<evidence type="ECO:0000313" key="3">
    <source>
        <dbReference type="EMBL" id="KUN76268.1"/>
    </source>
</evidence>
<sequence>MSATTRRSLLAGAAGLTGAALATSIVIAQTASAAGTGAGWLNVKDTPYGALGDDRTDDAPAIQKAIDAAGQGDTVYLPPGAYRLASPLRLRLGVTLRGDWHPRSPVRTDMTASYLRPGIGTFTGEALIVVDPAPARGTSTDSAYGGGPRLYGLALDGRDQRATTGTAIDGIRVTPGVQDLGLDKVTVWRFTGHGLNAQNATAFQLTQVHAVDNEGHGFTWGDATGTGGGLVDADLFQCHAQGNKGHGYDILNPDAVTMVDCRSESNAHHGYRITGVNHSMVLIGCTTDRNGRDGFHLATSPGGRFLQLLGCLAGRDGRETATSLIPYSGFTVTGEAAEGVVLTGCSTSTGRDDESGDHSPAYGLTTSALNSVSNVSVVGGEYLGTTAPFQDLGAVVVRHSGVISGTHRDTGIEWDQHDVHMISGAAGTRRDLEFWSRGKARRWALRTTDAAESGAGDGSDFALVRHADDGTVLDTPLTVSRASGRVSLTTPGLTVTASAGPGVHLVQHRPAAHGYAVTGAGKTSRAFQSRATGDSVDRFAMEINGTQTFGPGGGTGRDTSWGRLGAAQIGSADADIVVGLAGKGIKVKEGSNAKMGTVTLTGTTPVTVPTTAVTAASRIFLTVQSPAGTPSGVAYVASRTPGTSFTVKGMAGDRSTVAWLIMEPA</sequence>
<dbReference type="STRING" id="1943.AQJ64_38725"/>
<dbReference type="InterPro" id="IPR011050">
    <property type="entry name" value="Pectin_lyase_fold/virulence"/>
</dbReference>
<dbReference type="InterPro" id="IPR012334">
    <property type="entry name" value="Pectin_lyas_fold"/>
</dbReference>
<organism evidence="3 4">
    <name type="scientific">Streptomyces griseoruber</name>
    <dbReference type="NCBI Taxonomy" id="1943"/>
    <lineage>
        <taxon>Bacteria</taxon>
        <taxon>Bacillati</taxon>
        <taxon>Actinomycetota</taxon>
        <taxon>Actinomycetes</taxon>
        <taxon>Kitasatosporales</taxon>
        <taxon>Streptomycetaceae</taxon>
        <taxon>Streptomyces</taxon>
    </lineage>
</organism>